<keyword evidence="3" id="KW-1185">Reference proteome</keyword>
<feature type="transmembrane region" description="Helical" evidence="1">
    <location>
        <begin position="110"/>
        <end position="128"/>
    </location>
</feature>
<keyword evidence="1" id="KW-0472">Membrane</keyword>
<gene>
    <name evidence="2" type="ORF">H9L10_03680</name>
</gene>
<dbReference type="KEGG" id="pei:H9L10_03680"/>
<dbReference type="EMBL" id="CP060712">
    <property type="protein sequence ID" value="QNN50169.1"/>
    <property type="molecule type" value="Genomic_DNA"/>
</dbReference>
<keyword evidence="1" id="KW-1133">Transmembrane helix</keyword>
<proteinExistence type="predicted"/>
<dbReference type="Proteomes" id="UP000515976">
    <property type="component" value="Chromosome"/>
</dbReference>
<accession>A0A7G9R3J4</accession>
<evidence type="ECO:0000313" key="3">
    <source>
        <dbReference type="Proteomes" id="UP000515976"/>
    </source>
</evidence>
<evidence type="ECO:0000313" key="2">
    <source>
        <dbReference type="EMBL" id="QNN50169.1"/>
    </source>
</evidence>
<sequence>MSAPAAWSLWQTHQRVTVTWALPPGVDPRTAPYPTWFPQTLAGGGDVCRWRQTDRYPRDAAAWITADGLLTLRPDGTAEDADAVGHTGRLIPPRHDCRAGELAQTGPSHVAWLGAGALLAIAAGITLINRRRSAP</sequence>
<reference evidence="2 3" key="1">
    <citation type="submission" date="2020-08" db="EMBL/GenBank/DDBJ databases">
        <title>Genome sequence of Phycicoccus endophyticus JCM 31784T.</title>
        <authorList>
            <person name="Hyun D.-W."/>
            <person name="Bae J.-W."/>
        </authorList>
    </citation>
    <scope>NUCLEOTIDE SEQUENCE [LARGE SCALE GENOMIC DNA]</scope>
    <source>
        <strain evidence="2 3">JCM 31784</strain>
    </source>
</reference>
<dbReference type="NCBIfam" id="TIGR01167">
    <property type="entry name" value="LPXTG_anchor"/>
    <property type="match status" value="1"/>
</dbReference>
<dbReference type="AlphaFoldDB" id="A0A7G9R3J4"/>
<name>A0A7G9R3J4_9MICO</name>
<protein>
    <submittedName>
        <fullName evidence="2">LPXTG cell wall anchor domain-containing protein</fullName>
    </submittedName>
</protein>
<dbReference type="RefSeq" id="WP_166102392.1">
    <property type="nucleotide sequence ID" value="NZ_CP060712.1"/>
</dbReference>
<organism evidence="2 3">
    <name type="scientific">Phycicoccus endophyticus</name>
    <dbReference type="NCBI Taxonomy" id="1690220"/>
    <lineage>
        <taxon>Bacteria</taxon>
        <taxon>Bacillati</taxon>
        <taxon>Actinomycetota</taxon>
        <taxon>Actinomycetes</taxon>
        <taxon>Micrococcales</taxon>
        <taxon>Intrasporangiaceae</taxon>
        <taxon>Phycicoccus</taxon>
    </lineage>
</organism>
<keyword evidence="1" id="KW-0812">Transmembrane</keyword>
<evidence type="ECO:0000256" key="1">
    <source>
        <dbReference type="SAM" id="Phobius"/>
    </source>
</evidence>